<feature type="compositionally biased region" description="Basic and acidic residues" evidence="1">
    <location>
        <begin position="199"/>
        <end position="210"/>
    </location>
</feature>
<gene>
    <name evidence="3 4" type="primary">LOC118477568</name>
</gene>
<evidence type="ECO:0000313" key="3">
    <source>
        <dbReference type="RefSeq" id="XP_035825253.1"/>
    </source>
</evidence>
<dbReference type="Proteomes" id="UP000694888">
    <property type="component" value="Unplaced"/>
</dbReference>
<feature type="compositionally biased region" description="Basic and acidic residues" evidence="1">
    <location>
        <begin position="243"/>
        <end position="259"/>
    </location>
</feature>
<organism evidence="2 4">
    <name type="scientific">Aplysia californica</name>
    <name type="common">California sea hare</name>
    <dbReference type="NCBI Taxonomy" id="6500"/>
    <lineage>
        <taxon>Eukaryota</taxon>
        <taxon>Metazoa</taxon>
        <taxon>Spiralia</taxon>
        <taxon>Lophotrochozoa</taxon>
        <taxon>Mollusca</taxon>
        <taxon>Gastropoda</taxon>
        <taxon>Heterobranchia</taxon>
        <taxon>Euthyneura</taxon>
        <taxon>Tectipleura</taxon>
        <taxon>Aplysiida</taxon>
        <taxon>Aplysioidea</taxon>
        <taxon>Aplysiidae</taxon>
        <taxon>Aplysia</taxon>
    </lineage>
</organism>
<feature type="compositionally biased region" description="Low complexity" evidence="1">
    <location>
        <begin position="18"/>
        <end position="27"/>
    </location>
</feature>
<evidence type="ECO:0000256" key="1">
    <source>
        <dbReference type="SAM" id="MobiDB-lite"/>
    </source>
</evidence>
<reference evidence="3 4" key="1">
    <citation type="submission" date="2025-05" db="UniProtKB">
        <authorList>
            <consortium name="RefSeq"/>
        </authorList>
    </citation>
    <scope>IDENTIFICATION</scope>
</reference>
<protein>
    <submittedName>
        <fullName evidence="3">Inner centromere protein-like isoform X1</fullName>
    </submittedName>
    <submittedName>
        <fullName evidence="4">Inner centromere protein-like isoform X2</fullName>
    </submittedName>
</protein>
<feature type="region of interest" description="Disordered" evidence="1">
    <location>
        <begin position="1"/>
        <end position="36"/>
    </location>
</feature>
<accession>A0ABM1VS62</accession>
<feature type="region of interest" description="Disordered" evidence="1">
    <location>
        <begin position="61"/>
        <end position="81"/>
    </location>
</feature>
<feature type="compositionally biased region" description="Basic and acidic residues" evidence="1">
    <location>
        <begin position="103"/>
        <end position="121"/>
    </location>
</feature>
<name>A0ABM1VS62_APLCA</name>
<feature type="compositionally biased region" description="Basic and acidic residues" evidence="1">
    <location>
        <begin position="171"/>
        <end position="182"/>
    </location>
</feature>
<feature type="compositionally biased region" description="Basic and acidic residues" evidence="1">
    <location>
        <begin position="131"/>
        <end position="158"/>
    </location>
</feature>
<feature type="compositionally biased region" description="Basic and acidic residues" evidence="1">
    <location>
        <begin position="270"/>
        <end position="284"/>
    </location>
</feature>
<dbReference type="RefSeq" id="XP_035825254.1">
    <property type="nucleotide sequence ID" value="XM_035969361.1"/>
</dbReference>
<dbReference type="RefSeq" id="XP_035825253.1">
    <property type="nucleotide sequence ID" value="XM_035969360.1"/>
</dbReference>
<evidence type="ECO:0000313" key="4">
    <source>
        <dbReference type="RefSeq" id="XP_035825254.1"/>
    </source>
</evidence>
<dbReference type="GeneID" id="118477568"/>
<keyword evidence="2" id="KW-1185">Reference proteome</keyword>
<proteinExistence type="predicted"/>
<sequence>METQKGKQGPGQTHQRQNDNQANARRNPIVDVTAQKYNYQEVKKQLAEERRKEYNDLLRAKEHGRAREKEKEIDEPKIIPFDRAEQDKERLRILEEERKREYNQVKAQMDEKHRNRREHTPQDNLGLPVGEYEKRRQKELEQRQYREMLQRQQEEKKRLLLIQEMGVPPEKVPEIMEKEKQRAGAPQQRQPPPPPQEPLYREEKQYDNDQGRQIQYQYSQSEEDQYSDYGHRKTSKVQFQSPDFREPRSPQRRSPERRSPQRRSPNRRYQQRDRYHSAEQDQVE</sequence>
<feature type="region of interest" description="Disordered" evidence="1">
    <location>
        <begin position="103"/>
        <end position="284"/>
    </location>
</feature>
<evidence type="ECO:0000313" key="2">
    <source>
        <dbReference type="Proteomes" id="UP000694888"/>
    </source>
</evidence>